<dbReference type="OrthoDB" id="657187at2759"/>
<gene>
    <name evidence="2" type="ORF">HS088_TW04G01537</name>
</gene>
<feature type="region of interest" description="Disordered" evidence="1">
    <location>
        <begin position="26"/>
        <end position="68"/>
    </location>
</feature>
<feature type="region of interest" description="Disordered" evidence="1">
    <location>
        <begin position="125"/>
        <end position="149"/>
    </location>
</feature>
<dbReference type="InParanoid" id="A0A7J7DTC3"/>
<evidence type="ECO:0000313" key="3">
    <source>
        <dbReference type="Proteomes" id="UP000593562"/>
    </source>
</evidence>
<sequence length="149" mass="17134">METDQSESHSPTSSLRNKLKSSLRLSSCFSNHHHHHQNGSQDDHEPFKSPGKATLTRTSSWRNKSRAHEIPEFKEKCVNFISRIGRHSHGHGRGYHRRRHSMSADFKYDATSYALNFDEGIDENSSDEYPLRNFSSRLPPSPTREIPCS</sequence>
<dbReference type="Proteomes" id="UP000593562">
    <property type="component" value="Unassembled WGS sequence"/>
</dbReference>
<dbReference type="EMBL" id="JAAARO010000004">
    <property type="protein sequence ID" value="KAF5749567.1"/>
    <property type="molecule type" value="Genomic_DNA"/>
</dbReference>
<dbReference type="PANTHER" id="PTHR33168">
    <property type="entry name" value="STRESS INDUCED PROTEIN-RELATED"/>
    <property type="match status" value="1"/>
</dbReference>
<name>A0A7J7DTC3_TRIWF</name>
<organism evidence="2 3">
    <name type="scientific">Tripterygium wilfordii</name>
    <name type="common">Thunder God vine</name>
    <dbReference type="NCBI Taxonomy" id="458696"/>
    <lineage>
        <taxon>Eukaryota</taxon>
        <taxon>Viridiplantae</taxon>
        <taxon>Streptophyta</taxon>
        <taxon>Embryophyta</taxon>
        <taxon>Tracheophyta</taxon>
        <taxon>Spermatophyta</taxon>
        <taxon>Magnoliopsida</taxon>
        <taxon>eudicotyledons</taxon>
        <taxon>Gunneridae</taxon>
        <taxon>Pentapetalae</taxon>
        <taxon>rosids</taxon>
        <taxon>fabids</taxon>
        <taxon>Celastrales</taxon>
        <taxon>Celastraceae</taxon>
        <taxon>Tripterygium</taxon>
    </lineage>
</organism>
<comment type="caution">
    <text evidence="2">The sequence shown here is derived from an EMBL/GenBank/DDBJ whole genome shotgun (WGS) entry which is preliminary data.</text>
</comment>
<proteinExistence type="predicted"/>
<evidence type="ECO:0000313" key="2">
    <source>
        <dbReference type="EMBL" id="KAF5749567.1"/>
    </source>
</evidence>
<evidence type="ECO:0000256" key="1">
    <source>
        <dbReference type="SAM" id="MobiDB-lite"/>
    </source>
</evidence>
<dbReference type="AlphaFoldDB" id="A0A7J7DTC3"/>
<accession>A0A7J7DTC3</accession>
<keyword evidence="3" id="KW-1185">Reference proteome</keyword>
<protein>
    <submittedName>
        <fullName evidence="2">Uncharacterized protein</fullName>
    </submittedName>
</protein>
<reference evidence="2 3" key="1">
    <citation type="journal article" date="2020" name="Nat. Commun.">
        <title>Genome of Tripterygium wilfordii and identification of cytochrome P450 involved in triptolide biosynthesis.</title>
        <authorList>
            <person name="Tu L."/>
            <person name="Su P."/>
            <person name="Zhang Z."/>
            <person name="Gao L."/>
            <person name="Wang J."/>
            <person name="Hu T."/>
            <person name="Zhou J."/>
            <person name="Zhang Y."/>
            <person name="Zhao Y."/>
            <person name="Liu Y."/>
            <person name="Song Y."/>
            <person name="Tong Y."/>
            <person name="Lu Y."/>
            <person name="Yang J."/>
            <person name="Xu C."/>
            <person name="Jia M."/>
            <person name="Peters R.J."/>
            <person name="Huang L."/>
            <person name="Gao W."/>
        </authorList>
    </citation>
    <scope>NUCLEOTIDE SEQUENCE [LARGE SCALE GENOMIC DNA]</scope>
    <source>
        <strain evidence="3">cv. XIE 37</strain>
        <tissue evidence="2">Leaf</tissue>
    </source>
</reference>